<sequence length="245" mass="26182">MPNDYLPVDCMTCREALSARMDGEQEPVLAAVTDQHFDDCSACQAWLADASRLTRSLRVRPAVSVPDLTEQILDIAPPPLPRTPWTRVALGLVALAQLALGMALLFGADQVMPGMTMTGHLSNESTAWNLALGVGLLWAAMRPRAAAGMLPVLTGFLIVLTVFSVHDLVDHEVTVSRIASHGLLVVGLLLLWAVRRQESGQPEPGRVREPDLSGTSGDGSTTSQASEQRGKRGGPLRPTGRHNAA</sequence>
<feature type="compositionally biased region" description="Low complexity" evidence="1">
    <location>
        <begin position="213"/>
        <end position="223"/>
    </location>
</feature>
<keyword evidence="2" id="KW-1133">Transmembrane helix</keyword>
<feature type="transmembrane region" description="Helical" evidence="2">
    <location>
        <begin position="88"/>
        <end position="106"/>
    </location>
</feature>
<organism evidence="3 4">
    <name type="scientific">Kutzneria chonburiensis</name>
    <dbReference type="NCBI Taxonomy" id="1483604"/>
    <lineage>
        <taxon>Bacteria</taxon>
        <taxon>Bacillati</taxon>
        <taxon>Actinomycetota</taxon>
        <taxon>Actinomycetes</taxon>
        <taxon>Pseudonocardiales</taxon>
        <taxon>Pseudonocardiaceae</taxon>
        <taxon>Kutzneria</taxon>
    </lineage>
</organism>
<protein>
    <recommendedName>
        <fullName evidence="5">Zinc-finger domain-containing protein</fullName>
    </recommendedName>
</protein>
<name>A0ABV6N6V0_9PSEU</name>
<comment type="caution">
    <text evidence="3">The sequence shown here is derived from an EMBL/GenBank/DDBJ whole genome shotgun (WGS) entry which is preliminary data.</text>
</comment>
<evidence type="ECO:0008006" key="5">
    <source>
        <dbReference type="Google" id="ProtNLM"/>
    </source>
</evidence>
<keyword evidence="4" id="KW-1185">Reference proteome</keyword>
<evidence type="ECO:0000313" key="3">
    <source>
        <dbReference type="EMBL" id="MFC0548319.1"/>
    </source>
</evidence>
<dbReference type="EMBL" id="JBHLUD010000015">
    <property type="protein sequence ID" value="MFC0548319.1"/>
    <property type="molecule type" value="Genomic_DNA"/>
</dbReference>
<accession>A0ABV6N6V0</accession>
<evidence type="ECO:0000256" key="1">
    <source>
        <dbReference type="SAM" id="MobiDB-lite"/>
    </source>
</evidence>
<feature type="region of interest" description="Disordered" evidence="1">
    <location>
        <begin position="199"/>
        <end position="245"/>
    </location>
</feature>
<evidence type="ECO:0000313" key="4">
    <source>
        <dbReference type="Proteomes" id="UP001589810"/>
    </source>
</evidence>
<gene>
    <name evidence="3" type="ORF">ACFFH7_42895</name>
</gene>
<feature type="transmembrane region" description="Helical" evidence="2">
    <location>
        <begin position="148"/>
        <end position="166"/>
    </location>
</feature>
<dbReference type="RefSeq" id="WP_273937835.1">
    <property type="nucleotide sequence ID" value="NZ_CP097263.1"/>
</dbReference>
<keyword evidence="2" id="KW-0472">Membrane</keyword>
<evidence type="ECO:0000256" key="2">
    <source>
        <dbReference type="SAM" id="Phobius"/>
    </source>
</evidence>
<reference evidence="3 4" key="1">
    <citation type="submission" date="2024-09" db="EMBL/GenBank/DDBJ databases">
        <authorList>
            <person name="Sun Q."/>
            <person name="Mori K."/>
        </authorList>
    </citation>
    <scope>NUCLEOTIDE SEQUENCE [LARGE SCALE GENOMIC DNA]</scope>
    <source>
        <strain evidence="3 4">TBRC 1432</strain>
    </source>
</reference>
<dbReference type="Proteomes" id="UP001589810">
    <property type="component" value="Unassembled WGS sequence"/>
</dbReference>
<feature type="transmembrane region" description="Helical" evidence="2">
    <location>
        <begin position="178"/>
        <end position="194"/>
    </location>
</feature>
<proteinExistence type="predicted"/>
<keyword evidence="2" id="KW-0812">Transmembrane</keyword>